<protein>
    <submittedName>
        <fullName evidence="2">Uncharacterized protein</fullName>
    </submittedName>
</protein>
<dbReference type="PANTHER" id="PTHR35970:SF1">
    <property type="entry name" value="SODIUM CHANNEL AND CLATHRIN LINKER 1"/>
    <property type="match status" value="1"/>
</dbReference>
<dbReference type="PANTHER" id="PTHR35970">
    <property type="entry name" value="SODIUM CHANNEL AND CLATHRIN LINKER 1"/>
    <property type="match status" value="1"/>
</dbReference>
<sequence>MVRGNTTFTNLDERRYSNNFSKSPIENDNKYASSCAPLHVDSGFERTGLRYKNGDMYSDSYMSNSLYDDVSTFCSNCKSSTLGISDFSKYESRSFRSRYLLEGQAPTVIYNCCQELSLGYYGKIETYCTIGLHRSDSATAVSQLQSTGICSNDFIRHLAIIAIGARYHPVLYLSENEEHSTNQDCVTMLLNVIRAIVFCVTKHMTADGRIGKNDSIKYFYNFIKSGYGYDSFDYGVPHQMAKRLVLIYALSVDLLNSILSHQREQAKLLLPAHDDIFELLSGVSCCYIEDSVNGNIHTPEHMKTTFVPAIATPFELCLQHWSLLYHLIDSGVNIGMSEMIIKYIKHLCYKMEDNTPKFRPLITWSYIVYLKLCPDQMSKNRHAIPKALFEEVSSCETVVQLRAVCETLGHCLRTGSFYEYVQQHINVERVIQIFMMKTCHRIQREQDDLAVLMLCLFNLIIDLYPSTLSHLAKRITIPNVDERDKFNSTIKVAIHTLFSVAVHGKGSFQPIICLILTKFLAVSDVSKTLNERDRDQIFKTLLSVLGVFSSDVSRTSSGCELAGKCAVLDALVKTAGLTTMSRLLNNVSMSELKRMALKGGIGPSVNSALFTGNFASRLLAYDSLKNKQDNFSGALFMTCVLTLAFKNCKELEKIFSSYCTFYEKIQDMSGSHLASFTKLIPLLNPGNDAIVWEDQTKTAILLTHFMVSSIYNSSDPERQGVLASMLSRCSTADIESSKYKNALTRLEASKRQLTSQIQKLSVRNMELENNMERLHAEYGSKLTRLEQDMTSYKSTVATARHQAEDLQLKLDKTRHAHEILQQENSRLKTEYKHMSDKLATSVDKCAQMENENARLKSQIRELQSNVSKLNKTNMENQRLSRELQEVSESMEQLCRMLIQLAYKHKSQKSTLSKVVKDLQDASNRVGHLRAELENVKSQYEAKTREVSDLAFANSKLESELSKARDDFHSCSSALESYKSKVQELNGRVADLSNRNRKIEQENSNMRDRFSAIQHELKDSKRKIQAIASTINSKLY</sequence>
<dbReference type="Proteomes" id="UP001214638">
    <property type="component" value="Unassembled WGS sequence"/>
</dbReference>
<name>A0AAD9PI52_9APIC</name>
<dbReference type="SUPFAM" id="SSF57997">
    <property type="entry name" value="Tropomyosin"/>
    <property type="match status" value="1"/>
</dbReference>
<dbReference type="EMBL" id="JALLKP010000004">
    <property type="protein sequence ID" value="KAK2195299.1"/>
    <property type="molecule type" value="Genomic_DNA"/>
</dbReference>
<dbReference type="AlphaFoldDB" id="A0AAD9PI52"/>
<proteinExistence type="predicted"/>
<dbReference type="GO" id="GO:0060271">
    <property type="term" value="P:cilium assembly"/>
    <property type="evidence" value="ECO:0007669"/>
    <property type="project" value="TreeGrafter"/>
</dbReference>
<dbReference type="InterPro" id="IPR038911">
    <property type="entry name" value="SCLT1"/>
</dbReference>
<organism evidence="2 3">
    <name type="scientific">Babesia duncani</name>
    <dbReference type="NCBI Taxonomy" id="323732"/>
    <lineage>
        <taxon>Eukaryota</taxon>
        <taxon>Sar</taxon>
        <taxon>Alveolata</taxon>
        <taxon>Apicomplexa</taxon>
        <taxon>Aconoidasida</taxon>
        <taxon>Piroplasmida</taxon>
        <taxon>Babesiidae</taxon>
        <taxon>Babesia</taxon>
    </lineage>
</organism>
<dbReference type="RefSeq" id="XP_067802142.1">
    <property type="nucleotide sequence ID" value="XM_067947991.1"/>
</dbReference>
<dbReference type="Gene3D" id="1.10.287.1490">
    <property type="match status" value="1"/>
</dbReference>
<comment type="caution">
    <text evidence="2">The sequence shown here is derived from an EMBL/GenBank/DDBJ whole genome shotgun (WGS) entry which is preliminary data.</text>
</comment>
<feature type="coiled-coil region" evidence="1">
    <location>
        <begin position="736"/>
        <end position="945"/>
    </location>
</feature>
<keyword evidence="1" id="KW-0175">Coiled coil</keyword>
<gene>
    <name evidence="2" type="ORF">BdWA1_002972</name>
</gene>
<dbReference type="GO" id="GO:0005814">
    <property type="term" value="C:centriole"/>
    <property type="evidence" value="ECO:0007669"/>
    <property type="project" value="TreeGrafter"/>
</dbReference>
<evidence type="ECO:0000313" key="2">
    <source>
        <dbReference type="EMBL" id="KAK2195299.1"/>
    </source>
</evidence>
<dbReference type="KEGG" id="bdw:94337269"/>
<dbReference type="Gene3D" id="1.20.5.340">
    <property type="match status" value="1"/>
</dbReference>
<accession>A0AAD9PI52</accession>
<evidence type="ECO:0000313" key="3">
    <source>
        <dbReference type="Proteomes" id="UP001214638"/>
    </source>
</evidence>
<dbReference type="GeneID" id="94337269"/>
<dbReference type="SUPFAM" id="SSF90257">
    <property type="entry name" value="Myosin rod fragments"/>
    <property type="match status" value="1"/>
</dbReference>
<reference evidence="2" key="1">
    <citation type="journal article" date="2023" name="Nat. Microbiol.">
        <title>Babesia duncani multi-omics identifies virulence factors and drug targets.</title>
        <authorList>
            <person name="Singh P."/>
            <person name="Lonardi S."/>
            <person name="Liang Q."/>
            <person name="Vydyam P."/>
            <person name="Khabirova E."/>
            <person name="Fang T."/>
            <person name="Gihaz S."/>
            <person name="Thekkiniath J."/>
            <person name="Munshi M."/>
            <person name="Abel S."/>
            <person name="Ciampossin L."/>
            <person name="Batugedara G."/>
            <person name="Gupta M."/>
            <person name="Lu X.M."/>
            <person name="Lenz T."/>
            <person name="Chakravarty S."/>
            <person name="Cornillot E."/>
            <person name="Hu Y."/>
            <person name="Ma W."/>
            <person name="Gonzalez L.M."/>
            <person name="Sanchez S."/>
            <person name="Estrada K."/>
            <person name="Sanchez-Flores A."/>
            <person name="Montero E."/>
            <person name="Harb O.S."/>
            <person name="Le Roch K.G."/>
            <person name="Mamoun C.B."/>
        </authorList>
    </citation>
    <scope>NUCLEOTIDE SEQUENCE</scope>
    <source>
        <strain evidence="2">WA1</strain>
    </source>
</reference>
<feature type="coiled-coil region" evidence="1">
    <location>
        <begin position="974"/>
        <end position="1015"/>
    </location>
</feature>
<evidence type="ECO:0000256" key="1">
    <source>
        <dbReference type="SAM" id="Coils"/>
    </source>
</evidence>
<keyword evidence="3" id="KW-1185">Reference proteome</keyword>